<dbReference type="Gene3D" id="3.30.460.10">
    <property type="entry name" value="Beta Polymerase, domain 2"/>
    <property type="match status" value="1"/>
</dbReference>
<evidence type="ECO:0000256" key="10">
    <source>
        <dbReference type="ARBA" id="ARBA00022833"/>
    </source>
</evidence>
<evidence type="ECO:0000259" key="15">
    <source>
        <dbReference type="PROSITE" id="PS50089"/>
    </source>
</evidence>
<comment type="pathway">
    <text evidence="3">Protein modification; protein ubiquitination.</text>
</comment>
<evidence type="ECO:0000313" key="17">
    <source>
        <dbReference type="Proteomes" id="UP000596660"/>
    </source>
</evidence>
<evidence type="ECO:0000256" key="4">
    <source>
        <dbReference type="ARBA" id="ARBA00012483"/>
    </source>
</evidence>
<dbReference type="EC" id="2.3.2.27" evidence="4"/>
<evidence type="ECO:0000256" key="6">
    <source>
        <dbReference type="ARBA" id="ARBA00022692"/>
    </source>
</evidence>
<keyword evidence="8 14" id="KW-0863">Zinc-finger</keyword>
<evidence type="ECO:0000256" key="11">
    <source>
        <dbReference type="ARBA" id="ARBA00022989"/>
    </source>
</evidence>
<name>A0A803KPC9_CHEQI</name>
<protein>
    <recommendedName>
        <fullName evidence="4">RING-type E3 ubiquitin transferase</fullName>
        <ecNumber evidence="4">2.3.2.27</ecNumber>
    </recommendedName>
</protein>
<keyword evidence="17" id="KW-1185">Reference proteome</keyword>
<evidence type="ECO:0000256" key="12">
    <source>
        <dbReference type="ARBA" id="ARBA00023136"/>
    </source>
</evidence>
<dbReference type="EnsemblPlants" id="AUR62000885-RA">
    <property type="protein sequence ID" value="AUR62000885-RA:cds"/>
    <property type="gene ID" value="AUR62000885"/>
</dbReference>
<reference evidence="16" key="1">
    <citation type="journal article" date="2017" name="Nature">
        <title>The genome of Chenopodium quinoa.</title>
        <authorList>
            <person name="Jarvis D.E."/>
            <person name="Ho Y.S."/>
            <person name="Lightfoot D.J."/>
            <person name="Schmoeckel S.M."/>
            <person name="Li B."/>
            <person name="Borm T.J.A."/>
            <person name="Ohyanagi H."/>
            <person name="Mineta K."/>
            <person name="Michell C.T."/>
            <person name="Saber N."/>
            <person name="Kharbatia N.M."/>
            <person name="Rupper R.R."/>
            <person name="Sharp A.R."/>
            <person name="Dally N."/>
            <person name="Boughton B.A."/>
            <person name="Woo Y.H."/>
            <person name="Gao G."/>
            <person name="Schijlen E.G.W.M."/>
            <person name="Guo X."/>
            <person name="Momin A.A."/>
            <person name="Negrao S."/>
            <person name="Al-Babili S."/>
            <person name="Gehring C."/>
            <person name="Roessner U."/>
            <person name="Jung C."/>
            <person name="Murphy K."/>
            <person name="Arold S.T."/>
            <person name="Gojobori T."/>
            <person name="van der Linden C.G."/>
            <person name="van Loo E.N."/>
            <person name="Jellen E.N."/>
            <person name="Maughan P.J."/>
            <person name="Tester M."/>
        </authorList>
    </citation>
    <scope>NUCLEOTIDE SEQUENCE [LARGE SCALE GENOMIC DNA]</scope>
    <source>
        <strain evidence="16">cv. PI 614886</strain>
    </source>
</reference>
<dbReference type="PANTHER" id="PTHR45768:SF18">
    <property type="entry name" value="RING-H2 FINGER PROTEIN ATL47-RELATED"/>
    <property type="match status" value="1"/>
</dbReference>
<comment type="catalytic activity">
    <reaction evidence="1">
        <text>S-ubiquitinyl-[E2 ubiquitin-conjugating enzyme]-L-cysteine + [acceptor protein]-L-lysine = [E2 ubiquitin-conjugating enzyme]-L-cysteine + N(6)-ubiquitinyl-[acceptor protein]-L-lysine.</text>
        <dbReference type="EC" id="2.3.2.27"/>
    </reaction>
</comment>
<dbReference type="Gramene" id="AUR62000885-RA">
    <property type="protein sequence ID" value="AUR62000885-RA:cds"/>
    <property type="gene ID" value="AUR62000885"/>
</dbReference>
<dbReference type="SUPFAM" id="SSF81301">
    <property type="entry name" value="Nucleotidyltransferase"/>
    <property type="match status" value="1"/>
</dbReference>
<dbReference type="FunFam" id="3.30.40.10:FF:000187">
    <property type="entry name" value="E3 ubiquitin-protein ligase ATL6"/>
    <property type="match status" value="1"/>
</dbReference>
<keyword evidence="6" id="KW-0812">Transmembrane</keyword>
<dbReference type="OMA" id="CEVENHN"/>
<evidence type="ECO:0000313" key="16">
    <source>
        <dbReference type="EnsemblPlants" id="AUR62000885-RA:cds"/>
    </source>
</evidence>
<dbReference type="Pfam" id="PF13639">
    <property type="entry name" value="zf-RING_2"/>
    <property type="match status" value="1"/>
</dbReference>
<dbReference type="InterPro" id="IPR001841">
    <property type="entry name" value="Znf_RING"/>
</dbReference>
<evidence type="ECO:0000256" key="9">
    <source>
        <dbReference type="ARBA" id="ARBA00022786"/>
    </source>
</evidence>
<accession>A0A803KPC9</accession>
<reference evidence="16" key="2">
    <citation type="submission" date="2021-03" db="UniProtKB">
        <authorList>
            <consortium name="EnsemblPlants"/>
        </authorList>
    </citation>
    <scope>IDENTIFICATION</scope>
</reference>
<dbReference type="AlphaFoldDB" id="A0A803KPC9"/>
<comment type="similarity">
    <text evidence="13">Belongs to the RING-type zinc finger family. ATL subfamily.</text>
</comment>
<evidence type="ECO:0000256" key="2">
    <source>
        <dbReference type="ARBA" id="ARBA00004167"/>
    </source>
</evidence>
<dbReference type="Gene3D" id="3.30.40.10">
    <property type="entry name" value="Zinc/RING finger domain, C3HC4 (zinc finger)"/>
    <property type="match status" value="1"/>
</dbReference>
<evidence type="ECO:0000256" key="8">
    <source>
        <dbReference type="ARBA" id="ARBA00022771"/>
    </source>
</evidence>
<keyword evidence="9" id="KW-0833">Ubl conjugation pathway</keyword>
<organism evidence="16 17">
    <name type="scientific">Chenopodium quinoa</name>
    <name type="common">Quinoa</name>
    <dbReference type="NCBI Taxonomy" id="63459"/>
    <lineage>
        <taxon>Eukaryota</taxon>
        <taxon>Viridiplantae</taxon>
        <taxon>Streptophyta</taxon>
        <taxon>Embryophyta</taxon>
        <taxon>Tracheophyta</taxon>
        <taxon>Spermatophyta</taxon>
        <taxon>Magnoliopsida</taxon>
        <taxon>eudicotyledons</taxon>
        <taxon>Gunneridae</taxon>
        <taxon>Pentapetalae</taxon>
        <taxon>Caryophyllales</taxon>
        <taxon>Chenopodiaceae</taxon>
        <taxon>Chenopodioideae</taxon>
        <taxon>Atripliceae</taxon>
        <taxon>Chenopodium</taxon>
    </lineage>
</organism>
<proteinExistence type="inferred from homology"/>
<dbReference type="CDD" id="cd16461">
    <property type="entry name" value="RING-H2_EL5-like"/>
    <property type="match status" value="1"/>
</dbReference>
<evidence type="ECO:0000256" key="14">
    <source>
        <dbReference type="PROSITE-ProRule" id="PRU00175"/>
    </source>
</evidence>
<keyword evidence="5" id="KW-0808">Transferase</keyword>
<evidence type="ECO:0000256" key="1">
    <source>
        <dbReference type="ARBA" id="ARBA00000900"/>
    </source>
</evidence>
<dbReference type="Proteomes" id="UP000596660">
    <property type="component" value="Unplaced"/>
</dbReference>
<comment type="subcellular location">
    <subcellularLocation>
        <location evidence="2">Membrane</location>
        <topology evidence="2">Single-pass membrane protein</topology>
    </subcellularLocation>
</comment>
<keyword evidence="7" id="KW-0479">Metal-binding</keyword>
<keyword evidence="12" id="KW-0472">Membrane</keyword>
<dbReference type="InterPro" id="IPR043519">
    <property type="entry name" value="NT_sf"/>
</dbReference>
<dbReference type="SMART" id="SM00184">
    <property type="entry name" value="RING"/>
    <property type="match status" value="1"/>
</dbReference>
<feature type="domain" description="RING-type" evidence="15">
    <location>
        <begin position="95"/>
        <end position="137"/>
    </location>
</feature>
<evidence type="ECO:0000256" key="3">
    <source>
        <dbReference type="ARBA" id="ARBA00004906"/>
    </source>
</evidence>
<sequence>MLSEMPEVTKLHPVPDVFVPVMRFKFNGVSIDLLYAKLSHLSFYIALRPQPQVWVNDGLAHPASIGLDSSILETFPIFKYSEVAALRDDTDPLECSVCLSPFEADEMLRLLPKCNHIFHVTCLEPWLKDHNTCPLCRAYLVPEPSELTLVDVGGVYELGCEVENHNVFEVRPERDVEEGLFGKHKRWNSTGHVAVVDLVEMKSWERFTLRLPEEDVGKHGVRTSEFRRTRSSL</sequence>
<keyword evidence="10" id="KW-0862">Zinc</keyword>
<evidence type="ECO:0000256" key="5">
    <source>
        <dbReference type="ARBA" id="ARBA00022679"/>
    </source>
</evidence>
<dbReference type="SUPFAM" id="SSF57850">
    <property type="entry name" value="RING/U-box"/>
    <property type="match status" value="1"/>
</dbReference>
<dbReference type="PANTHER" id="PTHR45768">
    <property type="entry name" value="E3 UBIQUITIN-PROTEIN LIGASE RNF13-LIKE"/>
    <property type="match status" value="1"/>
</dbReference>
<dbReference type="GO" id="GO:0016020">
    <property type="term" value="C:membrane"/>
    <property type="evidence" value="ECO:0007669"/>
    <property type="project" value="UniProtKB-SubCell"/>
</dbReference>
<evidence type="ECO:0000256" key="7">
    <source>
        <dbReference type="ARBA" id="ARBA00022723"/>
    </source>
</evidence>
<dbReference type="GO" id="GO:0061630">
    <property type="term" value="F:ubiquitin protein ligase activity"/>
    <property type="evidence" value="ECO:0007669"/>
    <property type="project" value="UniProtKB-EC"/>
</dbReference>
<evidence type="ECO:0000256" key="13">
    <source>
        <dbReference type="ARBA" id="ARBA00024209"/>
    </source>
</evidence>
<dbReference type="PROSITE" id="PS50089">
    <property type="entry name" value="ZF_RING_2"/>
    <property type="match status" value="1"/>
</dbReference>
<dbReference type="Pfam" id="PF20750">
    <property type="entry name" value="PAP_NTPase"/>
    <property type="match status" value="1"/>
</dbReference>
<keyword evidence="11" id="KW-1133">Transmembrane helix</keyword>
<dbReference type="InterPro" id="IPR013083">
    <property type="entry name" value="Znf_RING/FYVE/PHD"/>
</dbReference>
<dbReference type="GO" id="GO:0008270">
    <property type="term" value="F:zinc ion binding"/>
    <property type="evidence" value="ECO:0007669"/>
    <property type="project" value="UniProtKB-KW"/>
</dbReference>
<dbReference type="InterPro" id="IPR048840">
    <property type="entry name" value="PolA_pol_NTPase"/>
</dbReference>